<gene>
    <name evidence="1" type="ORF">TorRG33x02_019050</name>
</gene>
<keyword evidence="2" id="KW-1185">Reference proteome</keyword>
<organism evidence="1 2">
    <name type="scientific">Trema orientale</name>
    <name type="common">Charcoal tree</name>
    <name type="synonym">Celtis orientalis</name>
    <dbReference type="NCBI Taxonomy" id="63057"/>
    <lineage>
        <taxon>Eukaryota</taxon>
        <taxon>Viridiplantae</taxon>
        <taxon>Streptophyta</taxon>
        <taxon>Embryophyta</taxon>
        <taxon>Tracheophyta</taxon>
        <taxon>Spermatophyta</taxon>
        <taxon>Magnoliopsida</taxon>
        <taxon>eudicotyledons</taxon>
        <taxon>Gunneridae</taxon>
        <taxon>Pentapetalae</taxon>
        <taxon>rosids</taxon>
        <taxon>fabids</taxon>
        <taxon>Rosales</taxon>
        <taxon>Cannabaceae</taxon>
        <taxon>Trema</taxon>
    </lineage>
</organism>
<dbReference type="Proteomes" id="UP000237000">
    <property type="component" value="Unassembled WGS sequence"/>
</dbReference>
<reference evidence="2" key="1">
    <citation type="submission" date="2016-06" db="EMBL/GenBank/DDBJ databases">
        <title>Parallel loss of symbiosis genes in relatives of nitrogen-fixing non-legume Parasponia.</title>
        <authorList>
            <person name="Van Velzen R."/>
            <person name="Holmer R."/>
            <person name="Bu F."/>
            <person name="Rutten L."/>
            <person name="Van Zeijl A."/>
            <person name="Liu W."/>
            <person name="Santuari L."/>
            <person name="Cao Q."/>
            <person name="Sharma T."/>
            <person name="Shen D."/>
            <person name="Roswanjaya Y."/>
            <person name="Wardhani T."/>
            <person name="Kalhor M.S."/>
            <person name="Jansen J."/>
            <person name="Van den Hoogen J."/>
            <person name="Gungor B."/>
            <person name="Hartog M."/>
            <person name="Hontelez J."/>
            <person name="Verver J."/>
            <person name="Yang W.-C."/>
            <person name="Schijlen E."/>
            <person name="Repin R."/>
            <person name="Schilthuizen M."/>
            <person name="Schranz E."/>
            <person name="Heidstra R."/>
            <person name="Miyata K."/>
            <person name="Fedorova E."/>
            <person name="Kohlen W."/>
            <person name="Bisseling T."/>
            <person name="Smit S."/>
            <person name="Geurts R."/>
        </authorList>
    </citation>
    <scope>NUCLEOTIDE SEQUENCE [LARGE SCALE GENOMIC DNA]</scope>
    <source>
        <strain evidence="2">cv. RG33-2</strain>
    </source>
</reference>
<name>A0A2P5FWD5_TREOI</name>
<protein>
    <submittedName>
        <fullName evidence="1">Uncharacterized protein</fullName>
    </submittedName>
</protein>
<dbReference type="InParanoid" id="A0A2P5FWD5"/>
<comment type="caution">
    <text evidence="1">The sequence shown here is derived from an EMBL/GenBank/DDBJ whole genome shotgun (WGS) entry which is preliminary data.</text>
</comment>
<dbReference type="AlphaFoldDB" id="A0A2P5FWD5"/>
<evidence type="ECO:0000313" key="2">
    <source>
        <dbReference type="Proteomes" id="UP000237000"/>
    </source>
</evidence>
<sequence>MKKAAANVILAVSLAVCKVVLASKISLFTSTLWRLLATRTNTNIPLLLSRNVLSANMVRTLSRRIMTAVTPLVFRLIS</sequence>
<proteinExistence type="predicted"/>
<evidence type="ECO:0000313" key="1">
    <source>
        <dbReference type="EMBL" id="POO02121.1"/>
    </source>
</evidence>
<dbReference type="EMBL" id="JXTC01000005">
    <property type="protein sequence ID" value="POO02121.1"/>
    <property type="molecule type" value="Genomic_DNA"/>
</dbReference>
<accession>A0A2P5FWD5</accession>